<dbReference type="Pfam" id="PF01593">
    <property type="entry name" value="Amino_oxidase"/>
    <property type="match status" value="1"/>
</dbReference>
<keyword evidence="4" id="KW-0521">NADP</keyword>
<evidence type="ECO:0000256" key="1">
    <source>
        <dbReference type="ARBA" id="ARBA00022630"/>
    </source>
</evidence>
<evidence type="ECO:0000256" key="4">
    <source>
        <dbReference type="ARBA" id="ARBA00022857"/>
    </source>
</evidence>
<proteinExistence type="predicted"/>
<dbReference type="GO" id="GO:0016491">
    <property type="term" value="F:oxidoreductase activity"/>
    <property type="evidence" value="ECO:0007669"/>
    <property type="project" value="InterPro"/>
</dbReference>
<dbReference type="InterPro" id="IPR036188">
    <property type="entry name" value="FAD/NAD-bd_sf"/>
</dbReference>
<dbReference type="InterPro" id="IPR002937">
    <property type="entry name" value="Amino_oxidase"/>
</dbReference>
<feature type="domain" description="Amine oxidase" evidence="6">
    <location>
        <begin position="15"/>
        <end position="504"/>
    </location>
</feature>
<keyword evidence="3" id="KW-0274">FAD</keyword>
<evidence type="ECO:0000313" key="8">
    <source>
        <dbReference type="Proteomes" id="UP000248840"/>
    </source>
</evidence>
<keyword evidence="5" id="KW-0520">NAD</keyword>
<evidence type="ECO:0000256" key="2">
    <source>
        <dbReference type="ARBA" id="ARBA00022729"/>
    </source>
</evidence>
<dbReference type="AlphaFoldDB" id="A0A328YC23"/>
<keyword evidence="1" id="KW-0285">Flavoprotein</keyword>
<accession>A0A328YC23</accession>
<dbReference type="PANTHER" id="PTHR46091:SF3">
    <property type="entry name" value="AMINE OXIDASE DOMAIN-CONTAINING PROTEIN"/>
    <property type="match status" value="1"/>
</dbReference>
<evidence type="ECO:0000259" key="6">
    <source>
        <dbReference type="Pfam" id="PF01593"/>
    </source>
</evidence>
<dbReference type="OrthoDB" id="9789960at2"/>
<reference evidence="7 8" key="1">
    <citation type="submission" date="2018-06" db="EMBL/GenBank/DDBJ databases">
        <title>Genomic Encyclopedia of Archaeal and Bacterial Type Strains, Phase II (KMG-II): from individual species to whole genera.</title>
        <authorList>
            <person name="Goeker M."/>
        </authorList>
    </citation>
    <scope>NUCLEOTIDE SEQUENCE [LARGE SCALE GENOMIC DNA]</scope>
    <source>
        <strain evidence="7 8">DSM 25663</strain>
    </source>
</reference>
<keyword evidence="2" id="KW-0732">Signal</keyword>
<protein>
    <submittedName>
        <fullName evidence="7">Phytoene desaturase</fullName>
    </submittedName>
</protein>
<dbReference type="Gene3D" id="3.50.50.60">
    <property type="entry name" value="FAD/NAD(P)-binding domain"/>
    <property type="match status" value="2"/>
</dbReference>
<gene>
    <name evidence="7" type="ORF">CLV55_10774</name>
</gene>
<keyword evidence="8" id="KW-1185">Reference proteome</keyword>
<dbReference type="RefSeq" id="WP_112113366.1">
    <property type="nucleotide sequence ID" value="NZ_QLSZ01000007.1"/>
</dbReference>
<comment type="caution">
    <text evidence="7">The sequence shown here is derived from an EMBL/GenBank/DDBJ whole genome shotgun (WGS) entry which is preliminary data.</text>
</comment>
<evidence type="ECO:0000256" key="3">
    <source>
        <dbReference type="ARBA" id="ARBA00022827"/>
    </source>
</evidence>
<name>A0A328YC23_9FLAO</name>
<dbReference type="InterPro" id="IPR052206">
    <property type="entry name" value="Retinol_saturase"/>
</dbReference>
<organism evidence="7 8">
    <name type="scientific">Flavobacterium aciduliphilum</name>
    <dbReference type="NCBI Taxonomy" id="1101402"/>
    <lineage>
        <taxon>Bacteria</taxon>
        <taxon>Pseudomonadati</taxon>
        <taxon>Bacteroidota</taxon>
        <taxon>Flavobacteriia</taxon>
        <taxon>Flavobacteriales</taxon>
        <taxon>Flavobacteriaceae</taxon>
        <taxon>Flavobacterium</taxon>
    </lineage>
</organism>
<evidence type="ECO:0000313" key="7">
    <source>
        <dbReference type="EMBL" id="RAR71518.1"/>
    </source>
</evidence>
<dbReference type="EMBL" id="QLSZ01000007">
    <property type="protein sequence ID" value="RAR71518.1"/>
    <property type="molecule type" value="Genomic_DNA"/>
</dbReference>
<evidence type="ECO:0000256" key="5">
    <source>
        <dbReference type="ARBA" id="ARBA00023027"/>
    </source>
</evidence>
<sequence length="552" mass="61851">MEVEYDAIIIGSGVGGLATAICLARAGLKVLVLEQHYVPGGWSHSFTLRGQRFSPGVHYVGLLDEGQSLNELYKGLGIANDLVFFRMNPQAYEHCLIGNEKIDYPSGIENLEKTLSERFPKEAKNIKEYLALVVKVNYELQLMPKLKGWWQKITVPFRTKHFGKFSLFSLKRVVGWHVKDPLLQTVLNIQCGDHGLPPNKACFPVHTSVMGHYFDGGFYPMGGGGGIVKAMTNQIKKQGGEIRIKQTVEKIIIQNNKAIGVKIKDGATIYAKNIISNADPSTTYLKLIGKENISKKLTKKLEKTKYSVTSLILFLTLDVDVTKFGIDSGNIWMLKDEKLDDHFNSLVSEDVTLGKEFPAFFLSCTTLKDPTSFNGRYHNFEVVTYVNYDAIPKFKGDKDYHCTEYQEFKDKIIAKFLNNIEKIIPGAKDSIIQVELGTPLTNEFYINSTQGNVYGTEKTLHQVGPFSYKNKTEIENLFLCGASTLSHGVAGATHSGLATAAAILDCHPDDFLIPDETQKIRIYDAEDSTSWPNWVHVKRSDKIRTFKDLKIV</sequence>
<dbReference type="PANTHER" id="PTHR46091">
    <property type="entry name" value="BLR7054 PROTEIN"/>
    <property type="match status" value="1"/>
</dbReference>
<dbReference type="Proteomes" id="UP000248840">
    <property type="component" value="Unassembled WGS sequence"/>
</dbReference>
<dbReference type="SUPFAM" id="SSF51905">
    <property type="entry name" value="FAD/NAD(P)-binding domain"/>
    <property type="match status" value="1"/>
</dbReference>